<keyword evidence="2" id="KW-1185">Reference proteome</keyword>
<proteinExistence type="predicted"/>
<reference evidence="1 2" key="1">
    <citation type="submission" date="2018-08" db="EMBL/GenBank/DDBJ databases">
        <title>Actinomadura spongicola sp. nov., isolated from marine sponge Leucetta chagosensis.</title>
        <authorList>
            <person name="Li L."/>
            <person name="Lin H.W."/>
        </authorList>
    </citation>
    <scope>NUCLEOTIDE SEQUENCE [LARGE SCALE GENOMIC DNA]</scope>
    <source>
        <strain evidence="1 2">LHW52907</strain>
    </source>
</reference>
<comment type="caution">
    <text evidence="1">The sequence shown here is derived from an EMBL/GenBank/DDBJ whole genome shotgun (WGS) entry which is preliminary data.</text>
</comment>
<dbReference type="Gene3D" id="1.10.8.1060">
    <property type="entry name" value="Corynebacterium glutamicum thioredoxin-dependent arsenate reductase, N-terminal domain"/>
    <property type="match status" value="1"/>
</dbReference>
<evidence type="ECO:0000313" key="1">
    <source>
        <dbReference type="EMBL" id="RFS86905.1"/>
    </source>
</evidence>
<name>A0A372GNK0_9ACTN</name>
<dbReference type="RefSeq" id="WP_117397357.1">
    <property type="nucleotide sequence ID" value="NZ_QVNQ01000001.1"/>
</dbReference>
<dbReference type="AlphaFoldDB" id="A0A372GNK0"/>
<dbReference type="Proteomes" id="UP000262882">
    <property type="component" value="Unassembled WGS sequence"/>
</dbReference>
<dbReference type="OrthoDB" id="3537437at2"/>
<evidence type="ECO:0000313" key="2">
    <source>
        <dbReference type="Proteomes" id="UP000262882"/>
    </source>
</evidence>
<sequence length="86" mass="9381">MAHPGEGDLPRYAVIGERLTEEFEGVHAAETVDRCVSAARYGAEEVTGSAPPDLVERIARRHLEVLAAVAAEKRRKTRRSSLDNAP</sequence>
<protein>
    <submittedName>
        <fullName evidence="1">Uncharacterized protein</fullName>
    </submittedName>
</protein>
<gene>
    <name evidence="1" type="ORF">D0T12_01125</name>
</gene>
<dbReference type="EMBL" id="QVNQ01000001">
    <property type="protein sequence ID" value="RFS86905.1"/>
    <property type="molecule type" value="Genomic_DNA"/>
</dbReference>
<accession>A0A372GNK0</accession>
<organism evidence="1 2">
    <name type="scientific">Actinomadura spongiicola</name>
    <dbReference type="NCBI Taxonomy" id="2303421"/>
    <lineage>
        <taxon>Bacteria</taxon>
        <taxon>Bacillati</taxon>
        <taxon>Actinomycetota</taxon>
        <taxon>Actinomycetes</taxon>
        <taxon>Streptosporangiales</taxon>
        <taxon>Thermomonosporaceae</taxon>
        <taxon>Actinomadura</taxon>
    </lineage>
</organism>